<feature type="transmembrane region" description="Helical" evidence="13">
    <location>
        <begin position="133"/>
        <end position="153"/>
    </location>
</feature>
<evidence type="ECO:0000256" key="9">
    <source>
        <dbReference type="ARBA" id="ARBA00022989"/>
    </source>
</evidence>
<evidence type="ECO:0000256" key="8">
    <source>
        <dbReference type="ARBA" id="ARBA00022958"/>
    </source>
</evidence>
<comment type="subcellular location">
    <subcellularLocation>
        <location evidence="1">Cell inner membrane</location>
        <topology evidence="1">Multi-pass membrane protein</topology>
    </subcellularLocation>
</comment>
<evidence type="ECO:0000256" key="12">
    <source>
        <dbReference type="PIRSR" id="PIRSR006247-1"/>
    </source>
</evidence>
<feature type="transmembrane region" description="Helical" evidence="13">
    <location>
        <begin position="454"/>
        <end position="479"/>
    </location>
</feature>
<evidence type="ECO:0000256" key="11">
    <source>
        <dbReference type="ARBA" id="ARBA00023136"/>
    </source>
</evidence>
<evidence type="ECO:0000256" key="10">
    <source>
        <dbReference type="ARBA" id="ARBA00023065"/>
    </source>
</evidence>
<dbReference type="OrthoDB" id="9810952at2"/>
<protein>
    <submittedName>
        <fullName evidence="14">Potassium uptake protein TrkH</fullName>
    </submittedName>
</protein>
<proteinExistence type="inferred from homology"/>
<dbReference type="GO" id="GO:0046872">
    <property type="term" value="F:metal ion binding"/>
    <property type="evidence" value="ECO:0007669"/>
    <property type="project" value="UniProtKB-KW"/>
</dbReference>
<evidence type="ECO:0000256" key="6">
    <source>
        <dbReference type="ARBA" id="ARBA00022538"/>
    </source>
</evidence>
<feature type="transmembrane region" description="Helical" evidence="13">
    <location>
        <begin position="393"/>
        <end position="414"/>
    </location>
</feature>
<keyword evidence="10" id="KW-0406">Ion transport</keyword>
<evidence type="ECO:0000256" key="2">
    <source>
        <dbReference type="ARBA" id="ARBA00009137"/>
    </source>
</evidence>
<feature type="binding site" evidence="12">
    <location>
        <position position="220"/>
    </location>
    <ligand>
        <name>K(+)</name>
        <dbReference type="ChEBI" id="CHEBI:29103"/>
    </ligand>
</feature>
<keyword evidence="4" id="KW-1003">Cell membrane</keyword>
<reference evidence="14 15" key="1">
    <citation type="journal article" date="2015" name="Microbes Environ.">
        <title>Distribution and evolution of nitrogen fixation genes in the phylum bacteroidetes.</title>
        <authorList>
            <person name="Inoue J."/>
            <person name="Oshima K."/>
            <person name="Suda W."/>
            <person name="Sakamoto M."/>
            <person name="Iino T."/>
            <person name="Noda S."/>
            <person name="Hongoh Y."/>
            <person name="Hattori M."/>
            <person name="Ohkuma M."/>
        </authorList>
    </citation>
    <scope>NUCLEOTIDE SEQUENCE [LARGE SCALE GENOMIC DNA]</scope>
    <source>
        <strain evidence="14">JCM 15548</strain>
    </source>
</reference>
<evidence type="ECO:0000256" key="7">
    <source>
        <dbReference type="ARBA" id="ARBA00022692"/>
    </source>
</evidence>
<keyword evidence="6" id="KW-0633">Potassium transport</keyword>
<feature type="transmembrane region" description="Helical" evidence="13">
    <location>
        <begin position="185"/>
        <end position="207"/>
    </location>
</feature>
<dbReference type="Pfam" id="PF02386">
    <property type="entry name" value="TrkH"/>
    <property type="match status" value="2"/>
</dbReference>
<keyword evidence="7 13" id="KW-0812">Transmembrane</keyword>
<dbReference type="PANTHER" id="PTHR32024">
    <property type="entry name" value="TRK SYSTEM POTASSIUM UPTAKE PROTEIN TRKG-RELATED"/>
    <property type="match status" value="1"/>
</dbReference>
<feature type="binding site" evidence="12">
    <location>
        <position position="111"/>
    </location>
    <ligand>
        <name>K(+)</name>
        <dbReference type="ChEBI" id="CHEBI:29103"/>
    </ligand>
</feature>
<evidence type="ECO:0000256" key="13">
    <source>
        <dbReference type="SAM" id="Phobius"/>
    </source>
</evidence>
<feature type="binding site" evidence="12">
    <location>
        <position position="315"/>
    </location>
    <ligand>
        <name>K(+)</name>
        <dbReference type="ChEBI" id="CHEBI:29103"/>
    </ligand>
</feature>
<keyword evidence="8 12" id="KW-0630">Potassium</keyword>
<gene>
    <name evidence="14" type="ORF">JCM15548_14411</name>
</gene>
<dbReference type="AlphaFoldDB" id="A0A0E9LQK6"/>
<dbReference type="PANTHER" id="PTHR32024:SF2">
    <property type="entry name" value="TRK SYSTEM POTASSIUM UPTAKE PROTEIN TRKG-RELATED"/>
    <property type="match status" value="1"/>
</dbReference>
<evidence type="ECO:0000256" key="5">
    <source>
        <dbReference type="ARBA" id="ARBA00022519"/>
    </source>
</evidence>
<dbReference type="PIRSF" id="PIRSF006247">
    <property type="entry name" value="TrkH"/>
    <property type="match status" value="1"/>
</dbReference>
<evidence type="ECO:0000256" key="1">
    <source>
        <dbReference type="ARBA" id="ARBA00004429"/>
    </source>
</evidence>
<dbReference type="GO" id="GO:0015379">
    <property type="term" value="F:potassium:chloride symporter activity"/>
    <property type="evidence" value="ECO:0007669"/>
    <property type="project" value="InterPro"/>
</dbReference>
<dbReference type="InterPro" id="IPR003445">
    <property type="entry name" value="Cat_transpt"/>
</dbReference>
<accession>A0A0E9LQK6</accession>
<dbReference type="InterPro" id="IPR004772">
    <property type="entry name" value="TrkH"/>
</dbReference>
<feature type="transmembrane region" description="Helical" evidence="13">
    <location>
        <begin position="329"/>
        <end position="350"/>
    </location>
</feature>
<name>A0A0E9LQK6_9BACT</name>
<organism evidence="14 15">
    <name type="scientific">Geofilum rubicundum JCM 15548</name>
    <dbReference type="NCBI Taxonomy" id="1236989"/>
    <lineage>
        <taxon>Bacteria</taxon>
        <taxon>Pseudomonadati</taxon>
        <taxon>Bacteroidota</taxon>
        <taxon>Bacteroidia</taxon>
        <taxon>Marinilabiliales</taxon>
        <taxon>Marinilabiliaceae</taxon>
        <taxon>Geofilum</taxon>
    </lineage>
</organism>
<feature type="transmembrane region" description="Helical" evidence="13">
    <location>
        <begin position="273"/>
        <end position="290"/>
    </location>
</feature>
<keyword evidence="5" id="KW-0997">Cell inner membrane</keyword>
<comment type="caution">
    <text evidence="14">The sequence shown here is derived from an EMBL/GenBank/DDBJ whole genome shotgun (WGS) entry which is preliminary data.</text>
</comment>
<sequence length="481" mass="53089">MNFRFILNIFGRVLILLGLFMLTSIIWALVYNEEVVEELLVSSLITLVSGAGMYLLTFRNLKKELGLKDSYFTVTFTWVIISLFGTLPYLLTGAIPSVVDAVFETVSGFTTTGSSILVDLESLPKSVLFWRSLTHWIGGMGIIVLVVAILPLLRIGGYNLFKNEASGISYEKLTPKTASTAKRLWGIYVSLTFILMGLLLLGDMSFFDAMNHAFSTMSTGGFSPRNTSLGGYSSYVQYVVILFMFLAGMNFYLHYHFVKGRFRRVFSNLELRTYFGIVMAVTIGVAVIIYREGGIGIEKAIRDALFQVVSIITTTGFATYDYLSWPQEAWTLIFMLMFVGACVGSTGGGVKVIRHVVSFRNVTLHFSRMLHPNSVKRLKINGEIIDDEKVGSLVSFLVLYLLTFTIGSIIMVLLGEDTLTAVGSVAANMGGVGPGIGSVGPASSYAHIHETGKIVLSFLMLIGRLELTTVLILFTSLFWER</sequence>
<dbReference type="EMBL" id="BAZW01000075">
    <property type="protein sequence ID" value="GAO27578.1"/>
    <property type="molecule type" value="Genomic_DNA"/>
</dbReference>
<dbReference type="Proteomes" id="UP000032900">
    <property type="component" value="Unassembled WGS sequence"/>
</dbReference>
<evidence type="ECO:0000313" key="14">
    <source>
        <dbReference type="EMBL" id="GAO27578.1"/>
    </source>
</evidence>
<keyword evidence="9 13" id="KW-1133">Transmembrane helix</keyword>
<feature type="transmembrane region" description="Helical" evidence="13">
    <location>
        <begin position="5"/>
        <end position="27"/>
    </location>
</feature>
<keyword evidence="3" id="KW-0813">Transport</keyword>
<dbReference type="GO" id="GO:0005886">
    <property type="term" value="C:plasma membrane"/>
    <property type="evidence" value="ECO:0007669"/>
    <property type="project" value="UniProtKB-SubCell"/>
</dbReference>
<evidence type="ECO:0000256" key="4">
    <source>
        <dbReference type="ARBA" id="ARBA00022475"/>
    </source>
</evidence>
<evidence type="ECO:0000313" key="15">
    <source>
        <dbReference type="Proteomes" id="UP000032900"/>
    </source>
</evidence>
<feature type="binding site" evidence="12">
    <location>
        <position position="314"/>
    </location>
    <ligand>
        <name>K(+)</name>
        <dbReference type="ChEBI" id="CHEBI:29103"/>
    </ligand>
</feature>
<dbReference type="STRING" id="1236989.JCM15548_14411"/>
<feature type="binding site" evidence="12">
    <location>
        <position position="432"/>
    </location>
    <ligand>
        <name>K(+)</name>
        <dbReference type="ChEBI" id="CHEBI:29103"/>
    </ligand>
</feature>
<comment type="similarity">
    <text evidence="2">Belongs to the TrkH potassium transport family.</text>
</comment>
<feature type="binding site" evidence="12">
    <location>
        <position position="112"/>
    </location>
    <ligand>
        <name>K(+)</name>
        <dbReference type="ChEBI" id="CHEBI:29103"/>
    </ligand>
</feature>
<keyword evidence="15" id="KW-1185">Reference proteome</keyword>
<feature type="transmembrane region" description="Helical" evidence="13">
    <location>
        <begin position="39"/>
        <end position="58"/>
    </location>
</feature>
<feature type="transmembrane region" description="Helical" evidence="13">
    <location>
        <begin position="235"/>
        <end position="253"/>
    </location>
</feature>
<feature type="transmembrane region" description="Helical" evidence="13">
    <location>
        <begin position="70"/>
        <end position="91"/>
    </location>
</feature>
<keyword evidence="11 13" id="KW-0472">Membrane</keyword>
<evidence type="ECO:0000256" key="3">
    <source>
        <dbReference type="ARBA" id="ARBA00022448"/>
    </source>
</evidence>
<keyword evidence="12" id="KW-0479">Metal-binding</keyword>